<evidence type="ECO:0000259" key="2">
    <source>
        <dbReference type="Pfam" id="PF02829"/>
    </source>
</evidence>
<dbReference type="OrthoDB" id="9792661at2"/>
<evidence type="ECO:0000256" key="1">
    <source>
        <dbReference type="PIRSR" id="PIRSR037847-1"/>
    </source>
</evidence>
<keyword evidence="1" id="KW-0479">Metal-binding</keyword>
<dbReference type="GO" id="GO:0046872">
    <property type="term" value="F:metal ion binding"/>
    <property type="evidence" value="ECO:0007669"/>
    <property type="project" value="UniProtKB-KW"/>
</dbReference>
<dbReference type="InterPro" id="IPR035922">
    <property type="entry name" value="3H_dom_sf"/>
</dbReference>
<feature type="binding site" evidence="1">
    <location>
        <position position="85"/>
    </location>
    <ligand>
        <name>Ni(2+)</name>
        <dbReference type="ChEBI" id="CHEBI:49786"/>
    </ligand>
</feature>
<dbReference type="Gene3D" id="1.10.10.10">
    <property type="entry name" value="Winged helix-like DNA-binding domain superfamily/Winged helix DNA-binding domain"/>
    <property type="match status" value="1"/>
</dbReference>
<feature type="binding site" evidence="1">
    <location>
        <position position="146"/>
    </location>
    <ligand>
        <name>Ni(2+)</name>
        <dbReference type="ChEBI" id="CHEBI:49786"/>
    </ligand>
</feature>
<dbReference type="RefSeq" id="WP_118175547.1">
    <property type="nucleotide sequence ID" value="NZ_JADYTW010000001.1"/>
</dbReference>
<comment type="caution">
    <text evidence="4">The sequence shown here is derived from an EMBL/GenBank/DDBJ whole genome shotgun (WGS) entry which is preliminary data.</text>
</comment>
<accession>A0A414NYA7</accession>
<feature type="binding site" evidence="1">
    <location>
        <position position="77"/>
    </location>
    <ligand>
        <name>Ni(2+)</name>
        <dbReference type="ChEBI" id="CHEBI:49786"/>
    </ligand>
</feature>
<dbReference type="PANTHER" id="PTHR40068:SF1">
    <property type="entry name" value="TRANSCRIPTION REPRESSOR NIAR-RELATED"/>
    <property type="match status" value="1"/>
</dbReference>
<evidence type="ECO:0000259" key="3">
    <source>
        <dbReference type="Pfam" id="PF08279"/>
    </source>
</evidence>
<dbReference type="Proteomes" id="UP000283442">
    <property type="component" value="Unassembled WGS sequence"/>
</dbReference>
<keyword evidence="1" id="KW-0533">Nickel</keyword>
<evidence type="ECO:0000313" key="5">
    <source>
        <dbReference type="Proteomes" id="UP000283442"/>
    </source>
</evidence>
<dbReference type="SUPFAM" id="SSF75500">
    <property type="entry name" value="Putative transcriptional regulator TM1602, C-terminal domain"/>
    <property type="match status" value="1"/>
</dbReference>
<gene>
    <name evidence="4" type="ORF">DW674_04525</name>
</gene>
<dbReference type="PIRSF" id="PIRSF037847">
    <property type="entry name" value="NiaR"/>
    <property type="match status" value="1"/>
</dbReference>
<sequence>MNTEKRREILMKRLREAKQPLTGTKLARELGVSRQIIVGDISILRAEGTQIFATPRGYIMPQEAGDKSIKATIVCHHDATAMEKELQAVVDNGGSVLDVIVEHPVYGAIHGDLFVESRRDVKRFLTKMQKCQANPLLVVTGGIHMHTIRVPDEEVLAAIRTDLKRLGILVDESCE</sequence>
<dbReference type="InterPro" id="IPR013196">
    <property type="entry name" value="HTH_11"/>
</dbReference>
<dbReference type="AlphaFoldDB" id="A0A414NYA7"/>
<dbReference type="SUPFAM" id="SSF46785">
    <property type="entry name" value="Winged helix' DNA-binding domain"/>
    <property type="match status" value="1"/>
</dbReference>
<dbReference type="PANTHER" id="PTHR40068">
    <property type="entry name" value="TRANSCRIPTION REPRESSOR NIAR-RELATED"/>
    <property type="match status" value="1"/>
</dbReference>
<reference evidence="4 5" key="1">
    <citation type="submission" date="2018-08" db="EMBL/GenBank/DDBJ databases">
        <title>A genome reference for cultivated species of the human gut microbiota.</title>
        <authorList>
            <person name="Zou Y."/>
            <person name="Xue W."/>
            <person name="Luo G."/>
        </authorList>
    </citation>
    <scope>NUCLEOTIDE SEQUENCE [LARGE SCALE GENOMIC DNA]</scope>
    <source>
        <strain evidence="4 5">AM25-21AC</strain>
    </source>
</reference>
<dbReference type="InterPro" id="IPR036388">
    <property type="entry name" value="WH-like_DNA-bd_sf"/>
</dbReference>
<dbReference type="Pfam" id="PF02829">
    <property type="entry name" value="3H"/>
    <property type="match status" value="1"/>
</dbReference>
<dbReference type="InterPro" id="IPR004173">
    <property type="entry name" value="3H_domain"/>
</dbReference>
<organism evidence="4 5">
    <name type="scientific">Mitsuokella multacida</name>
    <dbReference type="NCBI Taxonomy" id="52226"/>
    <lineage>
        <taxon>Bacteria</taxon>
        <taxon>Bacillati</taxon>
        <taxon>Bacillota</taxon>
        <taxon>Negativicutes</taxon>
        <taxon>Selenomonadales</taxon>
        <taxon>Selenomonadaceae</taxon>
        <taxon>Mitsuokella</taxon>
    </lineage>
</organism>
<dbReference type="Gene3D" id="3.30.1340.20">
    <property type="entry name" value="3H domain"/>
    <property type="match status" value="1"/>
</dbReference>
<feature type="domain" description="3H" evidence="2">
    <location>
        <begin position="73"/>
        <end position="169"/>
    </location>
</feature>
<feature type="domain" description="Helix-turn-helix type 11" evidence="3">
    <location>
        <begin position="6"/>
        <end position="59"/>
    </location>
</feature>
<dbReference type="EMBL" id="QRHE01000003">
    <property type="protein sequence ID" value="RHF52438.1"/>
    <property type="molecule type" value="Genomic_DNA"/>
</dbReference>
<dbReference type="Pfam" id="PF08279">
    <property type="entry name" value="HTH_11"/>
    <property type="match status" value="1"/>
</dbReference>
<protein>
    <submittedName>
        <fullName evidence="4">Transcription repressor NadR</fullName>
    </submittedName>
</protein>
<evidence type="ECO:0000313" key="4">
    <source>
        <dbReference type="EMBL" id="RHF52438.1"/>
    </source>
</evidence>
<dbReference type="InterPro" id="IPR026043">
    <property type="entry name" value="NadR"/>
</dbReference>
<feature type="binding site" evidence="1">
    <location>
        <position position="144"/>
    </location>
    <ligand>
        <name>Ni(2+)</name>
        <dbReference type="ChEBI" id="CHEBI:49786"/>
    </ligand>
</feature>
<name>A0A414NYA7_9FIRM</name>
<proteinExistence type="predicted"/>
<dbReference type="InterPro" id="IPR036390">
    <property type="entry name" value="WH_DNA-bd_sf"/>
</dbReference>